<dbReference type="InterPro" id="IPR013783">
    <property type="entry name" value="Ig-like_fold"/>
</dbReference>
<reference evidence="2" key="2">
    <citation type="journal article" date="2015" name="Fish Shellfish Immunol.">
        <title>Early steps in the European eel (Anguilla anguilla)-Vibrio vulnificus interaction in the gills: Role of the RtxA13 toxin.</title>
        <authorList>
            <person name="Callol A."/>
            <person name="Pajuelo D."/>
            <person name="Ebbesson L."/>
            <person name="Teles M."/>
            <person name="MacKenzie S."/>
            <person name="Amaro C."/>
        </authorList>
    </citation>
    <scope>NUCLEOTIDE SEQUENCE</scope>
</reference>
<protein>
    <recommendedName>
        <fullName evidence="1">Fibronectin type-III domain-containing protein</fullName>
    </recommendedName>
</protein>
<name>A0A0E9SGK1_ANGAN</name>
<evidence type="ECO:0000259" key="1">
    <source>
        <dbReference type="PROSITE" id="PS50853"/>
    </source>
</evidence>
<dbReference type="Gene3D" id="2.60.40.10">
    <property type="entry name" value="Immunoglobulins"/>
    <property type="match status" value="1"/>
</dbReference>
<accession>A0A0E9SGK1</accession>
<dbReference type="InterPro" id="IPR003961">
    <property type="entry name" value="FN3_dom"/>
</dbReference>
<dbReference type="InterPro" id="IPR036116">
    <property type="entry name" value="FN3_sf"/>
</dbReference>
<evidence type="ECO:0000313" key="2">
    <source>
        <dbReference type="EMBL" id="JAH39643.1"/>
    </source>
</evidence>
<dbReference type="EMBL" id="GBXM01068934">
    <property type="protein sequence ID" value="JAH39643.1"/>
    <property type="molecule type" value="Transcribed_RNA"/>
</dbReference>
<dbReference type="AlphaFoldDB" id="A0A0E9SGK1"/>
<organism evidence="2">
    <name type="scientific">Anguilla anguilla</name>
    <name type="common">European freshwater eel</name>
    <name type="synonym">Muraena anguilla</name>
    <dbReference type="NCBI Taxonomy" id="7936"/>
    <lineage>
        <taxon>Eukaryota</taxon>
        <taxon>Metazoa</taxon>
        <taxon>Chordata</taxon>
        <taxon>Craniata</taxon>
        <taxon>Vertebrata</taxon>
        <taxon>Euteleostomi</taxon>
        <taxon>Actinopterygii</taxon>
        <taxon>Neopterygii</taxon>
        <taxon>Teleostei</taxon>
        <taxon>Anguilliformes</taxon>
        <taxon>Anguillidae</taxon>
        <taxon>Anguilla</taxon>
    </lineage>
</organism>
<dbReference type="Pfam" id="PF00041">
    <property type="entry name" value="fn3"/>
    <property type="match status" value="1"/>
</dbReference>
<proteinExistence type="predicted"/>
<dbReference type="SUPFAM" id="SSF49265">
    <property type="entry name" value="Fibronectin type III"/>
    <property type="match status" value="1"/>
</dbReference>
<feature type="domain" description="Fibronectin type-III" evidence="1">
    <location>
        <begin position="1"/>
        <end position="45"/>
    </location>
</feature>
<dbReference type="PROSITE" id="PS50853">
    <property type="entry name" value="FN3"/>
    <property type="match status" value="1"/>
</dbReference>
<sequence length="45" mass="5138">MTISEETAVSLLVSWLPPNAHVLQYRVSYTALNREGQEHTVRRIA</sequence>
<reference evidence="2" key="1">
    <citation type="submission" date="2014-11" db="EMBL/GenBank/DDBJ databases">
        <authorList>
            <person name="Amaro Gonzalez C."/>
        </authorList>
    </citation>
    <scope>NUCLEOTIDE SEQUENCE</scope>
</reference>